<proteinExistence type="predicted"/>
<protein>
    <recommendedName>
        <fullName evidence="3">LAGLIDADG homing endonuclease</fullName>
    </recommendedName>
</protein>
<evidence type="ECO:0008006" key="3">
    <source>
        <dbReference type="Google" id="ProtNLM"/>
    </source>
</evidence>
<organism evidence="1 2">
    <name type="scientific">Macrosiphum euphorbiae</name>
    <name type="common">potato aphid</name>
    <dbReference type="NCBI Taxonomy" id="13131"/>
    <lineage>
        <taxon>Eukaryota</taxon>
        <taxon>Metazoa</taxon>
        <taxon>Ecdysozoa</taxon>
        <taxon>Arthropoda</taxon>
        <taxon>Hexapoda</taxon>
        <taxon>Insecta</taxon>
        <taxon>Pterygota</taxon>
        <taxon>Neoptera</taxon>
        <taxon>Paraneoptera</taxon>
        <taxon>Hemiptera</taxon>
        <taxon>Sternorrhyncha</taxon>
        <taxon>Aphidomorpha</taxon>
        <taxon>Aphidoidea</taxon>
        <taxon>Aphididae</taxon>
        <taxon>Macrosiphini</taxon>
        <taxon>Macrosiphum</taxon>
    </lineage>
</organism>
<evidence type="ECO:0000313" key="2">
    <source>
        <dbReference type="Proteomes" id="UP001160148"/>
    </source>
</evidence>
<dbReference type="Proteomes" id="UP001160148">
    <property type="component" value="Unassembled WGS sequence"/>
</dbReference>
<comment type="caution">
    <text evidence="1">The sequence shown here is derived from an EMBL/GenBank/DDBJ whole genome shotgun (WGS) entry which is preliminary data.</text>
</comment>
<name>A0AAV0VW20_9HEMI</name>
<gene>
    <name evidence="1" type="ORF">MEUPH1_LOCUS5087</name>
</gene>
<keyword evidence="2" id="KW-1185">Reference proteome</keyword>
<dbReference type="EMBL" id="CARXXK010000001">
    <property type="protein sequence ID" value="CAI6348408.1"/>
    <property type="molecule type" value="Genomic_DNA"/>
</dbReference>
<reference evidence="1 2" key="1">
    <citation type="submission" date="2023-01" db="EMBL/GenBank/DDBJ databases">
        <authorList>
            <person name="Whitehead M."/>
        </authorList>
    </citation>
    <scope>NUCLEOTIDE SEQUENCE [LARGE SCALE GENOMIC DNA]</scope>
</reference>
<dbReference type="AlphaFoldDB" id="A0AAV0VW20"/>
<accession>A0AAV0VW20</accession>
<sequence length="85" mass="9844">MQSFSNQSGKLTQLTDINETQHIEYFWEVIKNIITKTSEEIIGKQGKTKRKPWFNTVCELKIVKDGGSYVWMCGLKASKQKKSKM</sequence>
<evidence type="ECO:0000313" key="1">
    <source>
        <dbReference type="EMBL" id="CAI6348408.1"/>
    </source>
</evidence>